<accession>A0A2T9YFJ1</accession>
<evidence type="ECO:0000256" key="2">
    <source>
        <dbReference type="ARBA" id="ARBA00004123"/>
    </source>
</evidence>
<dbReference type="GO" id="GO:0000209">
    <property type="term" value="P:protein polyubiquitination"/>
    <property type="evidence" value="ECO:0007669"/>
    <property type="project" value="TreeGrafter"/>
</dbReference>
<organism evidence="12 13">
    <name type="scientific">Smittium simulii</name>
    <dbReference type="NCBI Taxonomy" id="133385"/>
    <lineage>
        <taxon>Eukaryota</taxon>
        <taxon>Fungi</taxon>
        <taxon>Fungi incertae sedis</taxon>
        <taxon>Zoopagomycota</taxon>
        <taxon>Kickxellomycotina</taxon>
        <taxon>Harpellomycetes</taxon>
        <taxon>Harpellales</taxon>
        <taxon>Legeriomycetaceae</taxon>
        <taxon>Smittium</taxon>
    </lineage>
</organism>
<dbReference type="GO" id="GO:0000151">
    <property type="term" value="C:ubiquitin ligase complex"/>
    <property type="evidence" value="ECO:0007669"/>
    <property type="project" value="InterPro"/>
</dbReference>
<evidence type="ECO:0000256" key="6">
    <source>
        <dbReference type="ARBA" id="ARBA00012483"/>
    </source>
</evidence>
<evidence type="ECO:0000256" key="10">
    <source>
        <dbReference type="ARBA" id="ARBA00023242"/>
    </source>
</evidence>
<dbReference type="GO" id="GO:0036503">
    <property type="term" value="P:ERAD pathway"/>
    <property type="evidence" value="ECO:0007669"/>
    <property type="project" value="InterPro"/>
</dbReference>
<comment type="caution">
    <text evidence="12">The sequence shown here is derived from an EMBL/GenBank/DDBJ whole genome shotgun (WGS) entry which is preliminary data.</text>
</comment>
<dbReference type="AlphaFoldDB" id="A0A2T9YFJ1"/>
<proteinExistence type="inferred from homology"/>
<dbReference type="GO" id="GO:0005634">
    <property type="term" value="C:nucleus"/>
    <property type="evidence" value="ECO:0007669"/>
    <property type="project" value="UniProtKB-SubCell"/>
</dbReference>
<dbReference type="SMART" id="SM00504">
    <property type="entry name" value="Ubox"/>
    <property type="match status" value="1"/>
</dbReference>
<comment type="catalytic activity">
    <reaction evidence="1">
        <text>S-ubiquitinyl-[E2 ubiquitin-conjugating enzyme]-L-cysteine + [acceptor protein]-L-lysine = [E2 ubiquitin-conjugating enzyme]-L-cysteine + N(6)-ubiquitinyl-[acceptor protein]-L-lysine.</text>
        <dbReference type="EC" id="2.3.2.27"/>
    </reaction>
</comment>
<evidence type="ECO:0000256" key="3">
    <source>
        <dbReference type="ARBA" id="ARBA00004496"/>
    </source>
</evidence>
<dbReference type="GO" id="GO:0006511">
    <property type="term" value="P:ubiquitin-dependent protein catabolic process"/>
    <property type="evidence" value="ECO:0007669"/>
    <property type="project" value="InterPro"/>
</dbReference>
<dbReference type="InterPro" id="IPR045132">
    <property type="entry name" value="UBE4"/>
</dbReference>
<dbReference type="SUPFAM" id="SSF57850">
    <property type="entry name" value="RING/U-box"/>
    <property type="match status" value="1"/>
</dbReference>
<evidence type="ECO:0000313" key="13">
    <source>
        <dbReference type="Proteomes" id="UP000245383"/>
    </source>
</evidence>
<dbReference type="GO" id="GO:0034450">
    <property type="term" value="F:ubiquitin-ubiquitin ligase activity"/>
    <property type="evidence" value="ECO:0007669"/>
    <property type="project" value="InterPro"/>
</dbReference>
<dbReference type="PANTHER" id="PTHR13931:SF2">
    <property type="entry name" value="UBIQUITIN CONJUGATION FACTOR E4 B"/>
    <property type="match status" value="1"/>
</dbReference>
<dbReference type="InterPro" id="IPR003613">
    <property type="entry name" value="Ubox_domain"/>
</dbReference>
<protein>
    <recommendedName>
        <fullName evidence="6">RING-type E3 ubiquitin transferase</fullName>
        <ecNumber evidence="6">2.3.2.27</ecNumber>
    </recommendedName>
</protein>
<keyword evidence="10" id="KW-0539">Nucleus</keyword>
<evidence type="ECO:0000313" key="12">
    <source>
        <dbReference type="EMBL" id="PVU91111.1"/>
    </source>
</evidence>
<dbReference type="OrthoDB" id="20295at2759"/>
<dbReference type="EMBL" id="MBFR01000220">
    <property type="protein sequence ID" value="PVU91111.1"/>
    <property type="molecule type" value="Genomic_DNA"/>
</dbReference>
<dbReference type="Gene3D" id="3.30.40.10">
    <property type="entry name" value="Zinc/RING finger domain, C3HC4 (zinc finger)"/>
    <property type="match status" value="1"/>
</dbReference>
<evidence type="ECO:0000256" key="7">
    <source>
        <dbReference type="ARBA" id="ARBA00022490"/>
    </source>
</evidence>
<comment type="pathway">
    <text evidence="4">Protein modification; protein ubiquitination.</text>
</comment>
<keyword evidence="8" id="KW-0808">Transferase</keyword>
<dbReference type="Pfam" id="PF10408">
    <property type="entry name" value="Ufd2P_core"/>
    <property type="match status" value="1"/>
</dbReference>
<comment type="similarity">
    <text evidence="5">Belongs to the ubiquitin conjugation factor E4 family.</text>
</comment>
<dbReference type="InterPro" id="IPR019474">
    <property type="entry name" value="Ub_conjug_fac_E4_core"/>
</dbReference>
<feature type="domain" description="U-box" evidence="11">
    <location>
        <begin position="962"/>
        <end position="1036"/>
    </location>
</feature>
<evidence type="ECO:0000256" key="1">
    <source>
        <dbReference type="ARBA" id="ARBA00000900"/>
    </source>
</evidence>
<dbReference type="GO" id="GO:0005737">
    <property type="term" value="C:cytoplasm"/>
    <property type="evidence" value="ECO:0007669"/>
    <property type="project" value="UniProtKB-SubCell"/>
</dbReference>
<evidence type="ECO:0000256" key="5">
    <source>
        <dbReference type="ARBA" id="ARBA00007434"/>
    </source>
</evidence>
<name>A0A2T9YFJ1_9FUNG</name>
<gene>
    <name evidence="12" type="ORF">BB561_004564</name>
</gene>
<dbReference type="Pfam" id="PF04564">
    <property type="entry name" value="U-box"/>
    <property type="match status" value="1"/>
</dbReference>
<dbReference type="InterPro" id="IPR013083">
    <property type="entry name" value="Znf_RING/FYVE/PHD"/>
</dbReference>
<dbReference type="FunFam" id="3.30.40.10:FF:000055">
    <property type="entry name" value="Ubiquitin conjugation factor e4 a"/>
    <property type="match status" value="1"/>
</dbReference>
<keyword evidence="7" id="KW-0963">Cytoplasm</keyword>
<sequence>MSQKNIQQWEHNAFSRILGVTLTEPAPNSPLFYLASIAAELAAAGSDPYLTQKSLEMAIIECLEGIDFSTRNSSSFTFLFESWIRAQDIFLNLSGPKGVSLDPLQKQLRLNSLQSLKNLLISYCGLSLQEDSLFSGDNLSAFLSLVISSPHDFADWFKDIITRFENDGFDLIVENITTTVNSKILAINSILNPQVFDYIKCLEFFLKIPQFTSEFVKIPWFVCGEAKEVQTKSVLGPLFSISPFPEEDNNVILTYFNGVESLSRPDQKATISTLRNSINLLQSHQFKIVNQIVRSSKFARDIFLKWCARSICSNIKRTGLQADPTLSASNGFAENLAAVLIQLSSPFSADTQLSKLDKTNIATWPYQRALSGQLDVIADQQYMNSSSEASEIVKNTWIELTKMCASTDEFLLFAQSKEQHPTQSTELGFISDCFYLTTLAVHIGPLVCISKFNQLRKEVVQLEEHIKSVQASIDNSAGSSTANPLSNMLLERWKTNLNTLKAKHIAMEACVMDPQKLLALLSFSRFVIASVLSLQQLAISSNLDFWKCFPEYMIEDQLSLILFVTRYAPDALMFPELSPPQPGIKFLEDTFVALVIAILSRPELTRNPYLKLKIVDALHSRFAIHPIVSQFIGSLNEFTYTHIESSPLLKKLQSDYPKNQLVMVLLRLYTDIEHTSSNNAFYDKFTVRYNISRILRSLWNQPKSQHLKATYNFFVNTDSTTSYIVEQFVSRIVSDTTFLLDESLTKLTKIKSLESGTFSISSEDQSTNQTNIQQELQSAEREASSYVTLAHETVHILSVLTRLVPGPFRSDSIVLRFAAMLNYNLCLLAGPKCRDLKVNNMVERFQFRPKIMLSEILSVYLHLSYPKAQVASNSIFKCQADDDYFLQKINLKDEHEQIERFIDSLAQDQRSWNTQVYKSSLELCSKLALKSLQSIQMLSGIATKVENSIKKSTSQDIQLGDDIPEEFLDPIMYTIMEDPVLLPTSQTIIDFKTIKGYLLTDPRDPFNRKPLQISQVEHLPDLKAQIEEFKQKQQSK</sequence>
<dbReference type="STRING" id="133385.A0A2T9YFJ1"/>
<keyword evidence="9" id="KW-0833">Ubl conjugation pathway</keyword>
<evidence type="ECO:0000259" key="11">
    <source>
        <dbReference type="PROSITE" id="PS51698"/>
    </source>
</evidence>
<dbReference type="EC" id="2.3.2.27" evidence="6"/>
<dbReference type="PROSITE" id="PS51698">
    <property type="entry name" value="U_BOX"/>
    <property type="match status" value="1"/>
</dbReference>
<evidence type="ECO:0000256" key="8">
    <source>
        <dbReference type="ARBA" id="ARBA00022679"/>
    </source>
</evidence>
<dbReference type="Proteomes" id="UP000245383">
    <property type="component" value="Unassembled WGS sequence"/>
</dbReference>
<dbReference type="PANTHER" id="PTHR13931">
    <property type="entry name" value="UBIQUITINATION FACTOR E4"/>
    <property type="match status" value="1"/>
</dbReference>
<keyword evidence="13" id="KW-1185">Reference proteome</keyword>
<reference evidence="12 13" key="1">
    <citation type="journal article" date="2018" name="MBio">
        <title>Comparative Genomics Reveals the Core Gene Toolbox for the Fungus-Insect Symbiosis.</title>
        <authorList>
            <person name="Wang Y."/>
            <person name="Stata M."/>
            <person name="Wang W."/>
            <person name="Stajich J.E."/>
            <person name="White M.M."/>
            <person name="Moncalvo J.M."/>
        </authorList>
    </citation>
    <scope>NUCLEOTIDE SEQUENCE [LARGE SCALE GENOMIC DNA]</scope>
    <source>
        <strain evidence="12 13">SWE-8-4</strain>
    </source>
</reference>
<evidence type="ECO:0000256" key="4">
    <source>
        <dbReference type="ARBA" id="ARBA00004906"/>
    </source>
</evidence>
<comment type="subcellular location">
    <subcellularLocation>
        <location evidence="3">Cytoplasm</location>
    </subcellularLocation>
    <subcellularLocation>
        <location evidence="2">Nucleus</location>
    </subcellularLocation>
</comment>
<dbReference type="UniPathway" id="UPA00143"/>
<evidence type="ECO:0000256" key="9">
    <source>
        <dbReference type="ARBA" id="ARBA00022786"/>
    </source>
</evidence>